<evidence type="ECO:0000313" key="8">
    <source>
        <dbReference type="Proteomes" id="UP000316798"/>
    </source>
</evidence>
<evidence type="ECO:0000256" key="2">
    <source>
        <dbReference type="ARBA" id="ARBA00022692"/>
    </source>
</evidence>
<feature type="domain" description="EamA" evidence="6">
    <location>
        <begin position="11"/>
        <end position="135"/>
    </location>
</feature>
<dbReference type="InterPro" id="IPR037185">
    <property type="entry name" value="EmrE-like"/>
</dbReference>
<dbReference type="EMBL" id="CP035503">
    <property type="protein sequence ID" value="QDL36016.1"/>
    <property type="molecule type" value="Genomic_DNA"/>
</dbReference>
<keyword evidence="2 5" id="KW-0812">Transmembrane</keyword>
<dbReference type="InterPro" id="IPR050638">
    <property type="entry name" value="AA-Vitamin_Transporters"/>
</dbReference>
<name>A0A515D6G9_9BURK</name>
<feature type="transmembrane region" description="Helical" evidence="5">
    <location>
        <begin position="91"/>
        <end position="113"/>
    </location>
</feature>
<evidence type="ECO:0000259" key="6">
    <source>
        <dbReference type="Pfam" id="PF00892"/>
    </source>
</evidence>
<dbReference type="GO" id="GO:0016020">
    <property type="term" value="C:membrane"/>
    <property type="evidence" value="ECO:0007669"/>
    <property type="project" value="UniProtKB-SubCell"/>
</dbReference>
<dbReference type="RefSeq" id="WP_142817113.1">
    <property type="nucleotide sequence ID" value="NZ_CP035503.1"/>
</dbReference>
<feature type="transmembrane region" description="Helical" evidence="5">
    <location>
        <begin position="12"/>
        <end position="32"/>
    </location>
</feature>
<sequence>MTHRRFSPGDLLAALAVVVIWGLNFVAMKFALHDFTPFQLGAARFAAAVLPLVFFIRPPRLHWKWVVLFGLFQGLGQFGFLFMALKVGMTAALASVLMQTQLFFTAIFSFVLLRERATRALQAGLLLAALGLVCFAMNYIAPHLDTARATTALGFVLNLGAAAMWAGSNIVARKAQQATPQFDALAFVVWSSLVPIVPFIALSMVFDDGATRWLHLASWRAVQPSTWFAIAYLGWAATTGAYGLWTALLKRHAANRVAPFGLGVPVVGLAAGMLVLGESVTAWQWAGIALVVAALACVLFGDRYLNKRSFQPLPEQPIKLLDQ</sequence>
<keyword evidence="4 5" id="KW-0472">Membrane</keyword>
<gene>
    <name evidence="7" type="ORF">EUB48_00925</name>
</gene>
<comment type="subcellular location">
    <subcellularLocation>
        <location evidence="1">Membrane</location>
        <topology evidence="1">Multi-pass membrane protein</topology>
    </subcellularLocation>
</comment>
<reference evidence="7 8" key="1">
    <citation type="submission" date="2019-01" db="EMBL/GenBank/DDBJ databases">
        <title>Genomic insights into a novel species Rhodoferax sp.</title>
        <authorList>
            <person name="Jin L."/>
        </authorList>
    </citation>
    <scope>NUCLEOTIDE SEQUENCE [LARGE SCALE GENOMIC DNA]</scope>
    <source>
        <strain evidence="7 8">CHu59-6-5</strain>
    </source>
</reference>
<dbReference type="Pfam" id="PF00892">
    <property type="entry name" value="EamA"/>
    <property type="match status" value="2"/>
</dbReference>
<organism evidence="7 8">
    <name type="scientific">Rhodoferax sediminis</name>
    <dbReference type="NCBI Taxonomy" id="2509614"/>
    <lineage>
        <taxon>Bacteria</taxon>
        <taxon>Pseudomonadati</taxon>
        <taxon>Pseudomonadota</taxon>
        <taxon>Betaproteobacteria</taxon>
        <taxon>Burkholderiales</taxon>
        <taxon>Comamonadaceae</taxon>
        <taxon>Rhodoferax</taxon>
    </lineage>
</organism>
<dbReference type="KEGG" id="rhf:EUB48_00925"/>
<feature type="domain" description="EamA" evidence="6">
    <location>
        <begin position="154"/>
        <end position="299"/>
    </location>
</feature>
<dbReference type="Proteomes" id="UP000316798">
    <property type="component" value="Chromosome"/>
</dbReference>
<dbReference type="InterPro" id="IPR000620">
    <property type="entry name" value="EamA_dom"/>
</dbReference>
<feature type="transmembrane region" description="Helical" evidence="5">
    <location>
        <begin position="184"/>
        <end position="206"/>
    </location>
</feature>
<accession>A0A515D6G9</accession>
<feature type="transmembrane region" description="Helical" evidence="5">
    <location>
        <begin position="226"/>
        <end position="245"/>
    </location>
</feature>
<dbReference type="SUPFAM" id="SSF103481">
    <property type="entry name" value="Multidrug resistance efflux transporter EmrE"/>
    <property type="match status" value="2"/>
</dbReference>
<feature type="transmembrane region" description="Helical" evidence="5">
    <location>
        <begin position="120"/>
        <end position="140"/>
    </location>
</feature>
<keyword evidence="8" id="KW-1185">Reference proteome</keyword>
<feature type="transmembrane region" description="Helical" evidence="5">
    <location>
        <begin position="38"/>
        <end position="56"/>
    </location>
</feature>
<proteinExistence type="predicted"/>
<feature type="transmembrane region" description="Helical" evidence="5">
    <location>
        <begin position="152"/>
        <end position="172"/>
    </location>
</feature>
<dbReference type="PANTHER" id="PTHR32322:SF9">
    <property type="entry name" value="AMINO-ACID METABOLITE EFFLUX PUMP-RELATED"/>
    <property type="match status" value="1"/>
</dbReference>
<feature type="transmembrane region" description="Helical" evidence="5">
    <location>
        <begin position="257"/>
        <end position="276"/>
    </location>
</feature>
<dbReference type="PANTHER" id="PTHR32322">
    <property type="entry name" value="INNER MEMBRANE TRANSPORTER"/>
    <property type="match status" value="1"/>
</dbReference>
<dbReference type="OrthoDB" id="7158585at2"/>
<evidence type="ECO:0000313" key="7">
    <source>
        <dbReference type="EMBL" id="QDL36016.1"/>
    </source>
</evidence>
<feature type="transmembrane region" description="Helical" evidence="5">
    <location>
        <begin position="65"/>
        <end position="85"/>
    </location>
</feature>
<evidence type="ECO:0000256" key="3">
    <source>
        <dbReference type="ARBA" id="ARBA00022989"/>
    </source>
</evidence>
<evidence type="ECO:0000256" key="4">
    <source>
        <dbReference type="ARBA" id="ARBA00023136"/>
    </source>
</evidence>
<keyword evidence="3 5" id="KW-1133">Transmembrane helix</keyword>
<feature type="transmembrane region" description="Helical" evidence="5">
    <location>
        <begin position="282"/>
        <end position="301"/>
    </location>
</feature>
<protein>
    <submittedName>
        <fullName evidence="7">EamA family transporter</fullName>
    </submittedName>
</protein>
<evidence type="ECO:0000256" key="5">
    <source>
        <dbReference type="SAM" id="Phobius"/>
    </source>
</evidence>
<evidence type="ECO:0000256" key="1">
    <source>
        <dbReference type="ARBA" id="ARBA00004141"/>
    </source>
</evidence>
<dbReference type="AlphaFoldDB" id="A0A515D6G9"/>